<dbReference type="Gene3D" id="2.20.25.90">
    <property type="entry name" value="ADC-like domains"/>
    <property type="match status" value="1"/>
</dbReference>
<dbReference type="STRING" id="1464123.SAMN05444126_1496"/>
<dbReference type="SMART" id="SM00926">
    <property type="entry name" value="Molybdop_Fe4S4"/>
    <property type="match status" value="1"/>
</dbReference>
<dbReference type="GO" id="GO:0046872">
    <property type="term" value="F:metal ion binding"/>
    <property type="evidence" value="ECO:0007669"/>
    <property type="project" value="UniProtKB-KW"/>
</dbReference>
<keyword evidence="4" id="KW-0004">4Fe-4S</keyword>
<dbReference type="PROSITE" id="PS51318">
    <property type="entry name" value="TAT"/>
    <property type="match status" value="1"/>
</dbReference>
<dbReference type="RefSeq" id="WP_093075340.1">
    <property type="nucleotide sequence ID" value="NZ_FOGV01000049.1"/>
</dbReference>
<dbReference type="Proteomes" id="UP000199318">
    <property type="component" value="Unassembled WGS sequence"/>
</dbReference>
<dbReference type="EMBL" id="FOGV01000049">
    <property type="protein sequence ID" value="SES37501.1"/>
    <property type="molecule type" value="Genomic_DNA"/>
</dbReference>
<comment type="similarity">
    <text evidence="3">Belongs to the prokaryotic molybdopterin-containing oxidoreductase family.</text>
</comment>
<dbReference type="InterPro" id="IPR006963">
    <property type="entry name" value="Mopterin_OxRdtase_4Fe-4S_dom"/>
</dbReference>
<feature type="signal peptide" evidence="11">
    <location>
        <begin position="1"/>
        <end position="19"/>
    </location>
</feature>
<dbReference type="GO" id="GO:0016491">
    <property type="term" value="F:oxidoreductase activity"/>
    <property type="evidence" value="ECO:0007669"/>
    <property type="project" value="UniProtKB-KW"/>
</dbReference>
<keyword evidence="14" id="KW-1185">Reference proteome</keyword>
<dbReference type="OrthoDB" id="9759518at2"/>
<feature type="domain" description="4Fe-4S Mo/W bis-MGD-type" evidence="12">
    <location>
        <begin position="40"/>
        <end position="96"/>
    </location>
</feature>
<dbReference type="SUPFAM" id="SSF50692">
    <property type="entry name" value="ADC-like"/>
    <property type="match status" value="1"/>
</dbReference>
<comment type="cofactor">
    <cofactor evidence="2">
        <name>[4Fe-4S] cluster</name>
        <dbReference type="ChEBI" id="CHEBI:49883"/>
    </cofactor>
</comment>
<dbReference type="GO" id="GO:0043546">
    <property type="term" value="F:molybdopterin cofactor binding"/>
    <property type="evidence" value="ECO:0007669"/>
    <property type="project" value="InterPro"/>
</dbReference>
<dbReference type="PANTHER" id="PTHR43742">
    <property type="entry name" value="TRIMETHYLAMINE-N-OXIDE REDUCTASE"/>
    <property type="match status" value="1"/>
</dbReference>
<keyword evidence="8" id="KW-0560">Oxidoreductase</keyword>
<evidence type="ECO:0000313" key="13">
    <source>
        <dbReference type="EMBL" id="SES37501.1"/>
    </source>
</evidence>
<evidence type="ECO:0000256" key="1">
    <source>
        <dbReference type="ARBA" id="ARBA00001942"/>
    </source>
</evidence>
<keyword evidence="5" id="KW-0500">Molybdenum</keyword>
<evidence type="ECO:0000256" key="8">
    <source>
        <dbReference type="ARBA" id="ARBA00023002"/>
    </source>
</evidence>
<dbReference type="InterPro" id="IPR019546">
    <property type="entry name" value="TAT_signal_bac_arc"/>
</dbReference>
<evidence type="ECO:0000256" key="4">
    <source>
        <dbReference type="ARBA" id="ARBA00022485"/>
    </source>
</evidence>
<dbReference type="InterPro" id="IPR006311">
    <property type="entry name" value="TAT_signal"/>
</dbReference>
<evidence type="ECO:0000256" key="5">
    <source>
        <dbReference type="ARBA" id="ARBA00022505"/>
    </source>
</evidence>
<evidence type="ECO:0000256" key="6">
    <source>
        <dbReference type="ARBA" id="ARBA00022723"/>
    </source>
</evidence>
<gene>
    <name evidence="13" type="ORF">SAMN05444126_1496</name>
</gene>
<keyword evidence="7 11" id="KW-0732">Signal</keyword>
<proteinExistence type="inferred from homology"/>
<dbReference type="Pfam" id="PF10518">
    <property type="entry name" value="TAT_signal"/>
    <property type="match status" value="1"/>
</dbReference>
<sequence>MPKMKRRSFLKASAVTAAAASVPLKMSFADYKEAAEEEEGYKIPTTCNGCSSMCGVYVHVKNDRVWRVEGHPVHLKSRGRICARGHGMAADMYNKGRVQGPMKRNANDEFEPISWEQAYKEIGEKLTETIDEHGGNSFLWLEHGVRGQRYANPLLDKIGSSNYVTHYSTCFSSKTNAWAEMVGTTLNGDHENAKYMIFEGRNFAGAIIPHGMNQITKAKENGAKIVVIDPKHSEIAKIADDWIPIKPGTDLAFRLALAHVLITEEKYDKDFVNGYVENFAEFWRENKDKSPEWAEEITGIPAEKIREVAHDLAANAPEAFIEPGWHGLHCHYVNSTQTAQMGIVVNALLGNFYKRGGLMPSADPEFGTFEHDGWSEEEKGPRADGAGVAGEHYTVEASRGIAQTVPDMIEKGRIKAAFIYHFNPLRTAPDPEYQKKIKNADLVVSINIDWNETSVYTADYILPESYYLERTEVPQAVSGHISHDYPQISLRQQVTEPLHDTKPLREIMQGITTEMGMGELYDYSLDDEIEAMLEPTGVSAEELKEKGTVELQTNKVEASFPLCPAGSPNLATSTGKIEFSADKFRADGKAGIPTWIEPKVMPDPSADDEFRLIHGKQPYHSHHVTSNNPDLIKLTKKYNGTAMWMNTKKAQKLGINDGDIVTVSSDMTEKEIDVKVTELIHPDCVWISSAYGGFSDRLETAYNLGVNYNDFIPVMVEPYSGTTMSQEVIVKVAKGGVS</sequence>
<dbReference type="InterPro" id="IPR006657">
    <property type="entry name" value="MoPterin_dinucl-bd_dom"/>
</dbReference>
<dbReference type="Pfam" id="PF04879">
    <property type="entry name" value="Molybdop_Fe4S4"/>
    <property type="match status" value="1"/>
</dbReference>
<dbReference type="PROSITE" id="PS00551">
    <property type="entry name" value="MOLYBDOPTERIN_PROK_1"/>
    <property type="match status" value="1"/>
</dbReference>
<dbReference type="Gene3D" id="3.40.50.740">
    <property type="match status" value="1"/>
</dbReference>
<keyword evidence="10" id="KW-0411">Iron-sulfur</keyword>
<dbReference type="InterPro" id="IPR009010">
    <property type="entry name" value="Asp_de-COase-like_dom_sf"/>
</dbReference>
<dbReference type="Gene3D" id="3.40.228.10">
    <property type="entry name" value="Dimethylsulfoxide Reductase, domain 2"/>
    <property type="match status" value="1"/>
</dbReference>
<name>A0A1H9WUP3_9BACI</name>
<dbReference type="Pfam" id="PF00384">
    <property type="entry name" value="Molybdopterin"/>
    <property type="match status" value="1"/>
</dbReference>
<evidence type="ECO:0000313" key="14">
    <source>
        <dbReference type="Proteomes" id="UP000199318"/>
    </source>
</evidence>
<dbReference type="PROSITE" id="PS51669">
    <property type="entry name" value="4FE4S_MOW_BIS_MGD"/>
    <property type="match status" value="1"/>
</dbReference>
<keyword evidence="9" id="KW-0408">Iron</keyword>
<evidence type="ECO:0000256" key="2">
    <source>
        <dbReference type="ARBA" id="ARBA00001966"/>
    </source>
</evidence>
<evidence type="ECO:0000256" key="3">
    <source>
        <dbReference type="ARBA" id="ARBA00010312"/>
    </source>
</evidence>
<dbReference type="InterPro" id="IPR050612">
    <property type="entry name" value="Prok_Mopterin_Oxidored"/>
</dbReference>
<dbReference type="Gene3D" id="2.40.40.20">
    <property type="match status" value="1"/>
</dbReference>
<dbReference type="InterPro" id="IPR006656">
    <property type="entry name" value="Mopterin_OxRdtase"/>
</dbReference>
<evidence type="ECO:0000256" key="9">
    <source>
        <dbReference type="ARBA" id="ARBA00023004"/>
    </source>
</evidence>
<dbReference type="InterPro" id="IPR027467">
    <property type="entry name" value="MopterinOxRdtase_cofactor_BS"/>
</dbReference>
<evidence type="ECO:0000256" key="7">
    <source>
        <dbReference type="ARBA" id="ARBA00022729"/>
    </source>
</evidence>
<organism evidence="13 14">
    <name type="scientific">Salisediminibacterium halotolerans</name>
    <dbReference type="NCBI Taxonomy" id="517425"/>
    <lineage>
        <taxon>Bacteria</taxon>
        <taxon>Bacillati</taxon>
        <taxon>Bacillota</taxon>
        <taxon>Bacilli</taxon>
        <taxon>Bacillales</taxon>
        <taxon>Bacillaceae</taxon>
        <taxon>Salisediminibacterium</taxon>
    </lineage>
</organism>
<dbReference type="GO" id="GO:0051539">
    <property type="term" value="F:4 iron, 4 sulfur cluster binding"/>
    <property type="evidence" value="ECO:0007669"/>
    <property type="project" value="UniProtKB-KW"/>
</dbReference>
<dbReference type="CDD" id="cd02778">
    <property type="entry name" value="MopB_CT_Thiosulfate-R-like"/>
    <property type="match status" value="1"/>
</dbReference>
<reference evidence="14" key="1">
    <citation type="submission" date="2016-10" db="EMBL/GenBank/DDBJ databases">
        <authorList>
            <person name="de Groot N.N."/>
        </authorList>
    </citation>
    <scope>NUCLEOTIDE SEQUENCE [LARGE SCALE GENOMIC DNA]</scope>
    <source>
        <strain evidence="14">10nlg</strain>
    </source>
</reference>
<dbReference type="PANTHER" id="PTHR43742:SF9">
    <property type="entry name" value="TETRATHIONATE REDUCTASE SUBUNIT A"/>
    <property type="match status" value="1"/>
</dbReference>
<evidence type="ECO:0000256" key="10">
    <source>
        <dbReference type="ARBA" id="ARBA00023014"/>
    </source>
</evidence>
<feature type="chain" id="PRO_5039055365" evidence="11">
    <location>
        <begin position="20"/>
        <end position="738"/>
    </location>
</feature>
<evidence type="ECO:0000256" key="11">
    <source>
        <dbReference type="SAM" id="SignalP"/>
    </source>
</evidence>
<dbReference type="SUPFAM" id="SSF53706">
    <property type="entry name" value="Formate dehydrogenase/DMSO reductase, domains 1-3"/>
    <property type="match status" value="1"/>
</dbReference>
<dbReference type="Pfam" id="PF01568">
    <property type="entry name" value="Molydop_binding"/>
    <property type="match status" value="1"/>
</dbReference>
<dbReference type="Gene3D" id="3.30.2070.10">
    <property type="entry name" value="Formate dehydrogenase/DMSO reductase"/>
    <property type="match status" value="1"/>
</dbReference>
<keyword evidence="6" id="KW-0479">Metal-binding</keyword>
<dbReference type="AlphaFoldDB" id="A0A1H9WUP3"/>
<comment type="caution">
    <text evidence="13">The sequence shown here is derived from an EMBL/GenBank/DDBJ whole genome shotgun (WGS) entry which is preliminary data.</text>
</comment>
<protein>
    <submittedName>
        <fullName evidence="13">Thiosulfate reductase / polysulfide reductase chain A</fullName>
    </submittedName>
</protein>
<evidence type="ECO:0000259" key="12">
    <source>
        <dbReference type="PROSITE" id="PS51669"/>
    </source>
</evidence>
<comment type="cofactor">
    <cofactor evidence="1">
        <name>Mo-bis(molybdopterin guanine dinucleotide)</name>
        <dbReference type="ChEBI" id="CHEBI:60539"/>
    </cofactor>
</comment>
<accession>A0A1H9WUP3</accession>